<accession>A0ABP4N4I8</accession>
<evidence type="ECO:0000313" key="2">
    <source>
        <dbReference type="EMBL" id="GAA1555474.1"/>
    </source>
</evidence>
<dbReference type="SUPFAM" id="SSF56112">
    <property type="entry name" value="Protein kinase-like (PK-like)"/>
    <property type="match status" value="1"/>
</dbReference>
<comment type="caution">
    <text evidence="2">The sequence shown here is derived from an EMBL/GenBank/DDBJ whole genome shotgun (WGS) entry which is preliminary data.</text>
</comment>
<dbReference type="Pfam" id="PF01636">
    <property type="entry name" value="APH"/>
    <property type="match status" value="1"/>
</dbReference>
<organism evidence="2 3">
    <name type="scientific">Kribbella sancticallisti</name>
    <dbReference type="NCBI Taxonomy" id="460087"/>
    <lineage>
        <taxon>Bacteria</taxon>
        <taxon>Bacillati</taxon>
        <taxon>Actinomycetota</taxon>
        <taxon>Actinomycetes</taxon>
        <taxon>Propionibacteriales</taxon>
        <taxon>Kribbellaceae</taxon>
        <taxon>Kribbella</taxon>
    </lineage>
</organism>
<name>A0ABP4N4I8_9ACTN</name>
<dbReference type="RefSeq" id="WP_344209458.1">
    <property type="nucleotide sequence ID" value="NZ_BAAAOS010000006.1"/>
</dbReference>
<protein>
    <recommendedName>
        <fullName evidence="1">Aminoglycoside phosphotransferase domain-containing protein</fullName>
    </recommendedName>
</protein>
<dbReference type="Proteomes" id="UP001500393">
    <property type="component" value="Unassembled WGS sequence"/>
</dbReference>
<evidence type="ECO:0000313" key="3">
    <source>
        <dbReference type="Proteomes" id="UP001500393"/>
    </source>
</evidence>
<proteinExistence type="predicted"/>
<dbReference type="Gene3D" id="3.90.1200.10">
    <property type="match status" value="1"/>
</dbReference>
<keyword evidence="3" id="KW-1185">Reference proteome</keyword>
<sequence length="295" mass="32488">MDVLRALGWRIEIERALDGSASGAGVYRVRANGRDAVLKVGVGRRELDFYLTLAERVPVATPKLLRYGEVDEFTALLLSAHTPAAPAGEWKRADWLEVTRQLAALHSAAVPEGEAWRHESWLLQALEEPPVGLAEDYWSRTEAGSRLGAVFEDSAALAAAYSKPPDCFVHGDCHVDNLLREGDQFVWADWQAATVGSPAGDLAFLWSRADADGADLPYDEMLHEYAVLRSVDSAVLRRAVLAAELGILLYGWPNYARHRSRADQARMTRRLLRLMDDWLLGGPVEGAAGGWGERS</sequence>
<dbReference type="InterPro" id="IPR002575">
    <property type="entry name" value="Aminoglycoside_PTrfase"/>
</dbReference>
<dbReference type="InterPro" id="IPR011009">
    <property type="entry name" value="Kinase-like_dom_sf"/>
</dbReference>
<evidence type="ECO:0000259" key="1">
    <source>
        <dbReference type="Pfam" id="PF01636"/>
    </source>
</evidence>
<feature type="domain" description="Aminoglycoside phosphotransferase" evidence="1">
    <location>
        <begin position="22"/>
        <end position="226"/>
    </location>
</feature>
<dbReference type="EMBL" id="BAAAOS010000006">
    <property type="protein sequence ID" value="GAA1555474.1"/>
    <property type="molecule type" value="Genomic_DNA"/>
</dbReference>
<reference evidence="3" key="1">
    <citation type="journal article" date="2019" name="Int. J. Syst. Evol. Microbiol.">
        <title>The Global Catalogue of Microorganisms (GCM) 10K type strain sequencing project: providing services to taxonomists for standard genome sequencing and annotation.</title>
        <authorList>
            <consortium name="The Broad Institute Genomics Platform"/>
            <consortium name="The Broad Institute Genome Sequencing Center for Infectious Disease"/>
            <person name="Wu L."/>
            <person name="Ma J."/>
        </authorList>
    </citation>
    <scope>NUCLEOTIDE SEQUENCE [LARGE SCALE GENOMIC DNA]</scope>
    <source>
        <strain evidence="3">JCM 14969</strain>
    </source>
</reference>
<gene>
    <name evidence="2" type="ORF">GCM10009789_06160</name>
</gene>